<dbReference type="PANTHER" id="PTHR32494:SF5">
    <property type="entry name" value="ALLANTOATE AMIDOHYDROLASE"/>
    <property type="match status" value="1"/>
</dbReference>
<dbReference type="SUPFAM" id="SSF55031">
    <property type="entry name" value="Bacterial exopeptidase dimerisation domain"/>
    <property type="match status" value="1"/>
</dbReference>
<dbReference type="PIRSF" id="PIRSF001235">
    <property type="entry name" value="Amidase_carbamoylase"/>
    <property type="match status" value="1"/>
</dbReference>
<dbReference type="InterPro" id="IPR036264">
    <property type="entry name" value="Bact_exopeptidase_dim_dom"/>
</dbReference>
<dbReference type="Gene3D" id="3.40.630.10">
    <property type="entry name" value="Zn peptidases"/>
    <property type="match status" value="1"/>
</dbReference>
<keyword evidence="3" id="KW-0479">Metal-binding</keyword>
<evidence type="ECO:0000256" key="2">
    <source>
        <dbReference type="ARBA" id="ARBA00022801"/>
    </source>
</evidence>
<name>A0A1H3FBP8_9RHOB</name>
<proteinExistence type="inferred from homology"/>
<feature type="binding site" evidence="3">
    <location>
        <position position="410"/>
    </location>
    <ligand>
        <name>Zn(2+)</name>
        <dbReference type="ChEBI" id="CHEBI:29105"/>
        <label>2</label>
    </ligand>
</feature>
<dbReference type="RefSeq" id="WP_092685156.1">
    <property type="nucleotide sequence ID" value="NZ_FNMZ01000012.1"/>
</dbReference>
<keyword evidence="3" id="KW-0862">Zinc</keyword>
<dbReference type="GO" id="GO:0016813">
    <property type="term" value="F:hydrolase activity, acting on carbon-nitrogen (but not peptide) bonds, in linear amidines"/>
    <property type="evidence" value="ECO:0007669"/>
    <property type="project" value="InterPro"/>
</dbReference>
<dbReference type="InterPro" id="IPR010158">
    <property type="entry name" value="Amidase_Cbmase"/>
</dbReference>
<gene>
    <name evidence="4" type="ORF">SAMN05444336_11238</name>
</gene>
<dbReference type="GO" id="GO:0046872">
    <property type="term" value="F:metal ion binding"/>
    <property type="evidence" value="ECO:0007669"/>
    <property type="project" value="UniProtKB-KW"/>
</dbReference>
<dbReference type="CDD" id="cd03884">
    <property type="entry name" value="M20_bAS"/>
    <property type="match status" value="1"/>
</dbReference>
<comment type="cofactor">
    <cofactor evidence="3">
        <name>Zn(2+)</name>
        <dbReference type="ChEBI" id="CHEBI:29105"/>
    </cofactor>
    <text evidence="3">Binds 2 Zn(2+) ions per subunit.</text>
</comment>
<feature type="binding site" evidence="3">
    <location>
        <position position="121"/>
    </location>
    <ligand>
        <name>Zn(2+)</name>
        <dbReference type="ChEBI" id="CHEBI:29105"/>
        <label>1</label>
    </ligand>
</feature>
<dbReference type="EMBL" id="FNMZ01000012">
    <property type="protein sequence ID" value="SDX88237.1"/>
    <property type="molecule type" value="Genomic_DNA"/>
</dbReference>
<dbReference type="OrthoDB" id="9808195at2"/>
<accession>A0A1H3FBP8</accession>
<keyword evidence="2 4" id="KW-0378">Hydrolase</keyword>
<dbReference type="Proteomes" id="UP000199118">
    <property type="component" value="Unassembled WGS sequence"/>
</dbReference>
<dbReference type="STRING" id="356660.SAMN05444336_11238"/>
<evidence type="ECO:0000313" key="5">
    <source>
        <dbReference type="Proteomes" id="UP000199118"/>
    </source>
</evidence>
<evidence type="ECO:0000256" key="3">
    <source>
        <dbReference type="PIRSR" id="PIRSR001235-1"/>
    </source>
</evidence>
<dbReference type="InterPro" id="IPR002933">
    <property type="entry name" value="Peptidase_M20"/>
</dbReference>
<organism evidence="4 5">
    <name type="scientific">Albimonas donghaensis</name>
    <dbReference type="NCBI Taxonomy" id="356660"/>
    <lineage>
        <taxon>Bacteria</taxon>
        <taxon>Pseudomonadati</taxon>
        <taxon>Pseudomonadota</taxon>
        <taxon>Alphaproteobacteria</taxon>
        <taxon>Rhodobacterales</taxon>
        <taxon>Paracoccaceae</taxon>
        <taxon>Albimonas</taxon>
    </lineage>
</organism>
<keyword evidence="5" id="KW-1185">Reference proteome</keyword>
<dbReference type="AlphaFoldDB" id="A0A1H3FBP8"/>
<evidence type="ECO:0000256" key="1">
    <source>
        <dbReference type="ARBA" id="ARBA00006153"/>
    </source>
</evidence>
<dbReference type="Gene3D" id="3.30.70.360">
    <property type="match status" value="1"/>
</dbReference>
<evidence type="ECO:0000313" key="4">
    <source>
        <dbReference type="EMBL" id="SDX88237.1"/>
    </source>
</evidence>
<dbReference type="NCBIfam" id="TIGR01879">
    <property type="entry name" value="hydantase"/>
    <property type="match status" value="1"/>
</dbReference>
<reference evidence="4 5" key="1">
    <citation type="submission" date="2016-10" db="EMBL/GenBank/DDBJ databases">
        <authorList>
            <person name="de Groot N.N."/>
        </authorList>
    </citation>
    <scope>NUCLEOTIDE SEQUENCE [LARGE SCALE GENOMIC DNA]</scope>
    <source>
        <strain evidence="4 5">DSM 17890</strain>
    </source>
</reference>
<feature type="binding site" evidence="3">
    <location>
        <position position="110"/>
    </location>
    <ligand>
        <name>Zn(2+)</name>
        <dbReference type="ChEBI" id="CHEBI:29105"/>
        <label>1</label>
    </ligand>
</feature>
<dbReference type="Pfam" id="PF01546">
    <property type="entry name" value="Peptidase_M20"/>
    <property type="match status" value="1"/>
</dbReference>
<protein>
    <submittedName>
        <fullName evidence="4">N-carbamoyl-L-amino-acid hydrolase</fullName>
    </submittedName>
</protein>
<feature type="binding site" evidence="3">
    <location>
        <position position="121"/>
    </location>
    <ligand>
        <name>Zn(2+)</name>
        <dbReference type="ChEBI" id="CHEBI:29105"/>
        <label>2</label>
    </ligand>
</feature>
<feature type="binding site" evidence="3">
    <location>
        <position position="156"/>
    </location>
    <ligand>
        <name>Zn(2+)</name>
        <dbReference type="ChEBI" id="CHEBI:29105"/>
        <label>2</label>
    </ligand>
</feature>
<comment type="similarity">
    <text evidence="1">Belongs to the peptidase M20 family.</text>
</comment>
<feature type="binding site" evidence="3">
    <location>
        <position position="220"/>
    </location>
    <ligand>
        <name>Zn(2+)</name>
        <dbReference type="ChEBI" id="CHEBI:29105"/>
        <label>1</label>
    </ligand>
</feature>
<sequence length="438" mass="46313">MRDPDALPDALPDARPAAEIEIPELPADALPEIDAARLWDRHMAMAKIGARPVGGVHRLALDADDIAAHRQLADWALARGFSVALDPVGNMFLRREGADPGAAPVVSGSHCDSQPTGGRFDGIYGVLCALEAMETAEDRGIVTRRPLECVIWVNEEGSRFRPGCMGSEVYAGLLGLNAALAKVGDDGGILGDGVADLRAALPEAGARALGTPFHALLEAHIEQGPLLEAGGELIGVVDRVQGHRRLAISVIGREDHSGGAPLSLRKDAFVDAIEVCRGLADLCRDPSDVLRFTFGRFTVTPNAVSVVPGRVDMILDLRHPSQDELTRLGDLVAAEAAGFAKLCDVGVEDTSWHAPVRFSASVQAAYGRAADRRGYARRGIDSGGGHDARWFPGRWPTGMLFIPCEAGISHNPAENVDPAHAAAGAQVMADVMLELAMT</sequence>
<dbReference type="SUPFAM" id="SSF53187">
    <property type="entry name" value="Zn-dependent exopeptidases"/>
    <property type="match status" value="1"/>
</dbReference>
<dbReference type="PANTHER" id="PTHR32494">
    <property type="entry name" value="ALLANTOATE DEIMINASE-RELATED"/>
    <property type="match status" value="1"/>
</dbReference>